<dbReference type="GO" id="GO:0016020">
    <property type="term" value="C:membrane"/>
    <property type="evidence" value="ECO:0007669"/>
    <property type="project" value="UniProtKB-SubCell"/>
</dbReference>
<keyword evidence="2 7" id="KW-0812">Transmembrane</keyword>
<feature type="transmembrane region" description="Helical" evidence="7">
    <location>
        <begin position="228"/>
        <end position="247"/>
    </location>
</feature>
<proteinExistence type="inferred from homology"/>
<sequence length="414" mass="46019">MTSSIGPTGAAPPPPGETPDFESPRDAGYRVHMVYMSFIQAIVVFFFAVRVYVKLLVNGKFRVEDWSCLVGWIFTVVLNSTVFLKLHFGEGFHIWELTASDYMELQKRLQWLYIGSLLYSPAAFFTKVSLLLLTVRVFSVDPKVARALHGLLAFFLLCYIPTQVTKAAVCIPVQAFWDPSIPNFKCIDQTKLFMYDGAISVSSDLIILIVPVVLTWRLRVSTIKKVKIVGLLGAGSVAVAVTIYRIVLVVRFENSKDPSVDFVPIDWTVTGELAIGVVCACLPSINHLIEQRTVSRGSSDGSRELLPWWKEASKKYINSVSSWGMGHASRVLTGKRTRLRSVDSAAVLAATSESERGEPQQSDYDIELAELSTSYRQPHPGELVVSAVESRSQSWLAPLPIVRRSSPFRLDSLP</sequence>
<dbReference type="Pfam" id="PF20684">
    <property type="entry name" value="Fung_rhodopsin"/>
    <property type="match status" value="1"/>
</dbReference>
<evidence type="ECO:0000256" key="7">
    <source>
        <dbReference type="SAM" id="Phobius"/>
    </source>
</evidence>
<evidence type="ECO:0000256" key="3">
    <source>
        <dbReference type="ARBA" id="ARBA00022989"/>
    </source>
</evidence>
<feature type="domain" description="Rhodopsin" evidence="8">
    <location>
        <begin position="49"/>
        <end position="290"/>
    </location>
</feature>
<reference evidence="9 10" key="1">
    <citation type="submission" date="2015-06" db="EMBL/GenBank/DDBJ databases">
        <title>Survival trade-offs in plant roots during colonization by closely related pathogenic and mutualistic fungi.</title>
        <authorList>
            <person name="Hacquard S."/>
            <person name="Kracher B."/>
            <person name="Hiruma K."/>
            <person name="Weinman A."/>
            <person name="Muench P."/>
            <person name="Garrido Oter R."/>
            <person name="Ver Loren van Themaat E."/>
            <person name="Dallerey J.-F."/>
            <person name="Damm U."/>
            <person name="Henrissat B."/>
            <person name="Lespinet O."/>
            <person name="Thon M."/>
            <person name="Kemen E."/>
            <person name="McHardy A.C."/>
            <person name="Schulze-Lefert P."/>
            <person name="O'Connell R.J."/>
        </authorList>
    </citation>
    <scope>NUCLEOTIDE SEQUENCE [LARGE SCALE GENOMIC DNA]</scope>
    <source>
        <strain evidence="9 10">MAFF 238704</strain>
    </source>
</reference>
<feature type="transmembrane region" description="Helical" evidence="7">
    <location>
        <begin position="65"/>
        <end position="88"/>
    </location>
</feature>
<dbReference type="InterPro" id="IPR049326">
    <property type="entry name" value="Rhodopsin_dom_fungi"/>
</dbReference>
<dbReference type="PANTHER" id="PTHR33048:SF108">
    <property type="entry name" value="INTEGRAL MEMBRANE PROTEIN"/>
    <property type="match status" value="1"/>
</dbReference>
<dbReference type="Proteomes" id="UP000076584">
    <property type="component" value="Unassembled WGS sequence"/>
</dbReference>
<evidence type="ECO:0000313" key="10">
    <source>
        <dbReference type="Proteomes" id="UP000076584"/>
    </source>
</evidence>
<feature type="region of interest" description="Disordered" evidence="6">
    <location>
        <begin position="1"/>
        <end position="22"/>
    </location>
</feature>
<evidence type="ECO:0000256" key="5">
    <source>
        <dbReference type="ARBA" id="ARBA00038359"/>
    </source>
</evidence>
<keyword evidence="3 7" id="KW-1133">Transmembrane helix</keyword>
<name>A0A161WM13_COLIC</name>
<protein>
    <submittedName>
        <fullName evidence="9">Integral membrane protein</fullName>
    </submittedName>
</protein>
<evidence type="ECO:0000313" key="9">
    <source>
        <dbReference type="EMBL" id="KZL72146.1"/>
    </source>
</evidence>
<dbReference type="InterPro" id="IPR052337">
    <property type="entry name" value="SAT4-like"/>
</dbReference>
<comment type="subcellular location">
    <subcellularLocation>
        <location evidence="1">Membrane</location>
        <topology evidence="1">Multi-pass membrane protein</topology>
    </subcellularLocation>
</comment>
<evidence type="ECO:0000256" key="6">
    <source>
        <dbReference type="SAM" id="MobiDB-lite"/>
    </source>
</evidence>
<gene>
    <name evidence="9" type="ORF">CI238_00844</name>
</gene>
<feature type="transmembrane region" description="Helical" evidence="7">
    <location>
        <begin position="267"/>
        <end position="289"/>
    </location>
</feature>
<evidence type="ECO:0000256" key="1">
    <source>
        <dbReference type="ARBA" id="ARBA00004141"/>
    </source>
</evidence>
<evidence type="ECO:0000256" key="4">
    <source>
        <dbReference type="ARBA" id="ARBA00023136"/>
    </source>
</evidence>
<dbReference type="PANTHER" id="PTHR33048">
    <property type="entry name" value="PTH11-LIKE INTEGRAL MEMBRANE PROTEIN (AFU_ORTHOLOGUE AFUA_5G11245)"/>
    <property type="match status" value="1"/>
</dbReference>
<comment type="similarity">
    <text evidence="5">Belongs to the SAT4 family.</text>
</comment>
<evidence type="ECO:0000259" key="8">
    <source>
        <dbReference type="Pfam" id="PF20684"/>
    </source>
</evidence>
<feature type="transmembrane region" description="Helical" evidence="7">
    <location>
        <begin position="33"/>
        <end position="53"/>
    </location>
</feature>
<accession>A0A161WM13</accession>
<evidence type="ECO:0000256" key="2">
    <source>
        <dbReference type="ARBA" id="ARBA00022692"/>
    </source>
</evidence>
<feature type="transmembrane region" description="Helical" evidence="7">
    <location>
        <begin position="197"/>
        <end position="216"/>
    </location>
</feature>
<dbReference type="EMBL" id="LFIW01002391">
    <property type="protein sequence ID" value="KZL72146.1"/>
    <property type="molecule type" value="Genomic_DNA"/>
</dbReference>
<organism evidence="9 10">
    <name type="scientific">Colletotrichum incanum</name>
    <name type="common">Soybean anthracnose fungus</name>
    <dbReference type="NCBI Taxonomy" id="1573173"/>
    <lineage>
        <taxon>Eukaryota</taxon>
        <taxon>Fungi</taxon>
        <taxon>Dikarya</taxon>
        <taxon>Ascomycota</taxon>
        <taxon>Pezizomycotina</taxon>
        <taxon>Sordariomycetes</taxon>
        <taxon>Hypocreomycetidae</taxon>
        <taxon>Glomerellales</taxon>
        <taxon>Glomerellaceae</taxon>
        <taxon>Colletotrichum</taxon>
        <taxon>Colletotrichum spaethianum species complex</taxon>
    </lineage>
</organism>
<feature type="transmembrane region" description="Helical" evidence="7">
    <location>
        <begin position="150"/>
        <end position="177"/>
    </location>
</feature>
<keyword evidence="10" id="KW-1185">Reference proteome</keyword>
<comment type="caution">
    <text evidence="9">The sequence shown here is derived from an EMBL/GenBank/DDBJ whole genome shotgun (WGS) entry which is preliminary data.</text>
</comment>
<keyword evidence="4 7" id="KW-0472">Membrane</keyword>
<dbReference type="AlphaFoldDB" id="A0A161WM13"/>
<feature type="transmembrane region" description="Helical" evidence="7">
    <location>
        <begin position="111"/>
        <end position="138"/>
    </location>
</feature>